<gene>
    <name evidence="3" type="ORF">NCU01158</name>
</gene>
<dbReference type="RefSeq" id="XP_011394475.1">
    <property type="nucleotide sequence ID" value="XM_011396173.1"/>
</dbReference>
<feature type="region of interest" description="Disordered" evidence="1">
    <location>
        <begin position="768"/>
        <end position="788"/>
    </location>
</feature>
<protein>
    <recommendedName>
        <fullName evidence="5">Extracellular membrane protein CFEM domain-containing protein</fullName>
    </recommendedName>
</protein>
<feature type="compositionally biased region" description="Low complexity" evidence="1">
    <location>
        <begin position="847"/>
        <end position="865"/>
    </location>
</feature>
<feature type="region of interest" description="Disordered" evidence="1">
    <location>
        <begin position="693"/>
        <end position="725"/>
    </location>
</feature>
<reference evidence="3 4" key="1">
    <citation type="journal article" date="2003" name="Nature">
        <title>The genome sequence of the filamentous fungus Neurospora crassa.</title>
        <authorList>
            <person name="Galagan J.E."/>
            <person name="Calvo S.E."/>
            <person name="Borkovich K.A."/>
            <person name="Selker E.U."/>
            <person name="Read N.D."/>
            <person name="Jaffe D."/>
            <person name="FitzHugh W."/>
            <person name="Ma L.J."/>
            <person name="Smirnov S."/>
            <person name="Purcell S."/>
            <person name="Rehman B."/>
            <person name="Elkins T."/>
            <person name="Engels R."/>
            <person name="Wang S."/>
            <person name="Nielsen C.B."/>
            <person name="Butler J."/>
            <person name="Endrizzi M."/>
            <person name="Qui D."/>
            <person name="Ianakiev P."/>
            <person name="Bell-Pedersen D."/>
            <person name="Nelson M.A."/>
            <person name="Werner-Washburne M."/>
            <person name="Selitrennikoff C.P."/>
            <person name="Kinsey J.A."/>
            <person name="Braun E.L."/>
            <person name="Zelter A."/>
            <person name="Schulte U."/>
            <person name="Kothe G.O."/>
            <person name="Jedd G."/>
            <person name="Mewes W."/>
            <person name="Staben C."/>
            <person name="Marcotte E."/>
            <person name="Greenberg D."/>
            <person name="Roy A."/>
            <person name="Foley K."/>
            <person name="Naylor J."/>
            <person name="Stange-Thomann N."/>
            <person name="Barrett R."/>
            <person name="Gnerre S."/>
            <person name="Kamal M."/>
            <person name="Kamvysselis M."/>
            <person name="Mauceli E."/>
            <person name="Bielke C."/>
            <person name="Rudd S."/>
            <person name="Frishman D."/>
            <person name="Krystofova S."/>
            <person name="Rasmussen C."/>
            <person name="Metzenberg R.L."/>
            <person name="Perkins D.D."/>
            <person name="Kroken S."/>
            <person name="Cogoni C."/>
            <person name="Macino G."/>
            <person name="Catcheside D."/>
            <person name="Li W."/>
            <person name="Pratt R.J."/>
            <person name="Osmani S.A."/>
            <person name="DeSouza C.P."/>
            <person name="Glass L."/>
            <person name="Orbach M.J."/>
            <person name="Berglund J.A."/>
            <person name="Voelker R."/>
            <person name="Yarden O."/>
            <person name="Plamann M."/>
            <person name="Seiler S."/>
            <person name="Dunlap J."/>
            <person name="Radford A."/>
            <person name="Aramayo R."/>
            <person name="Natvig D.O."/>
            <person name="Alex L.A."/>
            <person name="Mannhaupt G."/>
            <person name="Ebbole D.J."/>
            <person name="Freitag M."/>
            <person name="Paulsen I."/>
            <person name="Sachs M.S."/>
            <person name="Lander E.S."/>
            <person name="Nusbaum C."/>
            <person name="Birren B."/>
        </authorList>
    </citation>
    <scope>NUCLEOTIDE SEQUENCE [LARGE SCALE GENOMIC DNA]</scope>
    <source>
        <strain evidence="4">ATCC 24698 / 74-OR23-1A / CBS 708.71 / DSM 1257 / FGSC 987</strain>
        <strain evidence="3">OR74A</strain>
    </source>
</reference>
<evidence type="ECO:0008006" key="5">
    <source>
        <dbReference type="Google" id="ProtNLM"/>
    </source>
</evidence>
<dbReference type="PaxDb" id="5141-EFNCRP00000004435"/>
<dbReference type="GO" id="GO:1903338">
    <property type="term" value="P:regulation of cell wall organization or biogenesis"/>
    <property type="evidence" value="ECO:0000318"/>
    <property type="project" value="GO_Central"/>
</dbReference>
<name>V5IM91_NEUCR</name>
<feature type="compositionally biased region" description="Low complexity" evidence="1">
    <location>
        <begin position="716"/>
        <end position="725"/>
    </location>
</feature>
<feature type="compositionally biased region" description="Low complexity" evidence="1">
    <location>
        <begin position="158"/>
        <end position="250"/>
    </location>
</feature>
<proteinExistence type="predicted"/>
<feature type="region of interest" description="Disordered" evidence="1">
    <location>
        <begin position="158"/>
        <end position="256"/>
    </location>
</feature>
<feature type="compositionally biased region" description="Low complexity" evidence="1">
    <location>
        <begin position="959"/>
        <end position="986"/>
    </location>
</feature>
<feature type="region of interest" description="Disordered" evidence="1">
    <location>
        <begin position="841"/>
        <end position="918"/>
    </location>
</feature>
<dbReference type="GeneID" id="3877704"/>
<dbReference type="RefSeq" id="XP_011394476.1">
    <property type="nucleotide sequence ID" value="XM_011396174.1"/>
</dbReference>
<organism evidence="3 4">
    <name type="scientific">Neurospora crassa (strain ATCC 24698 / 74-OR23-1A / CBS 708.71 / DSM 1257 / FGSC 987)</name>
    <dbReference type="NCBI Taxonomy" id="367110"/>
    <lineage>
        <taxon>Eukaryota</taxon>
        <taxon>Fungi</taxon>
        <taxon>Dikarya</taxon>
        <taxon>Ascomycota</taxon>
        <taxon>Pezizomycotina</taxon>
        <taxon>Sordariomycetes</taxon>
        <taxon>Sordariomycetidae</taxon>
        <taxon>Sordariales</taxon>
        <taxon>Sordariaceae</taxon>
        <taxon>Neurospora</taxon>
    </lineage>
</organism>
<dbReference type="Proteomes" id="UP000001805">
    <property type="component" value="Chromosome 2, Linkage Group V"/>
</dbReference>
<feature type="compositionally biased region" description="Polar residues" evidence="1">
    <location>
        <begin position="600"/>
        <end position="611"/>
    </location>
</feature>
<dbReference type="OrthoDB" id="3946741at2759"/>
<dbReference type="AlphaFoldDB" id="V5IM91"/>
<evidence type="ECO:0000256" key="1">
    <source>
        <dbReference type="SAM" id="MobiDB-lite"/>
    </source>
</evidence>
<feature type="chain" id="PRO_5010153181" description="Extracellular membrane protein CFEM domain-containing protein" evidence="2">
    <location>
        <begin position="28"/>
        <end position="1038"/>
    </location>
</feature>
<feature type="compositionally biased region" description="Basic residues" evidence="1">
    <location>
        <begin position="613"/>
        <end position="627"/>
    </location>
</feature>
<dbReference type="KEGG" id="ncr:NCU01158"/>
<accession>V5IM91</accession>
<evidence type="ECO:0000256" key="2">
    <source>
        <dbReference type="SAM" id="SignalP"/>
    </source>
</evidence>
<keyword evidence="4" id="KW-1185">Reference proteome</keyword>
<dbReference type="EMBL" id="CM002240">
    <property type="protein sequence ID" value="ESA42509.1"/>
    <property type="molecule type" value="Genomic_DNA"/>
</dbReference>
<dbReference type="InParanoid" id="V5IM91"/>
<feature type="region of interest" description="Disordered" evidence="1">
    <location>
        <begin position="932"/>
        <end position="1011"/>
    </location>
</feature>
<sequence length="1038" mass="110687">MLPSTMAVKPFLCLGLLWTTLSTVAQAAEPQIPTSIVETVPTCARPCFRSWILANLDLTCGGTTPSLQCMCKQIGGGGYTLGEGAVACMIGEKELGNCKDTTAGVQATTKAYNICDDVDDSASRTHDVIVATLILPTGTGHLAAPTLTKGTGSAALSTVTRSAAPASTTATASPSTTTMTSSSSLTSTTSTKSSSASTESSSASTESSSAQTSTLSTRPSSVPSVEPTASSTTTPVTSGTPGTSAPAGAPAEKESPQLTSAQVAGITIGCVAVVALGAGLVLLAKCVRRKRMGSGDPENGFNRMRDSFKSFGRRSITGPDLLGISYPIQRIPSQQGTPTFRPTKAPRADGVGLAALPGSASASNSPRPTVTRATAGAAPILPMPALPPAMVITPASRTQDPLGKKETPKPNLTLAIPKNPPMSAVVPAAVPRAAPAPAPNAAPLTGRDSVITEFAEDGEGDYRSGTAIWRPPPSDPQSATTYYFADKKGNWVLRHSTVGAGTKTQAPPYPTSSVELPGPQDKTKAERAYMPYTPGMVVPALRVPAREREQGAFVESPVAMRDDAHPRDNVASSIYSDYNAPLTVVPGPENPMPAVPSAVLSENNTGRNLTGTKIKRKSVKRASRQRRMSQDSATEIESGDEEEDSQDLSPVAESPCSPSPLSRGKSPVSYPMIHKQAENVNEGLQQLRDAQEALRGGGGSTGPEPPRRNSKRMSTQRGQGQAQGQGRFPIRIVTPEERDNEGMRIGAVPHGTPQLTVGMSKPMNAPVVNPNRNKNPGQMRTGSPEGRFPIAVPVEHQQRQQHQQSQRRQSSIATGLNGYWNQQQQLQGQGEGSAYYYRAPSPRQWEQQQRQLQQAQRAQQQQQQQSSYYRPSQGHYDVQMQHQQRQSRPQQPWPIFAQPAQPEHQSQHHQHTRTNSSSLLTKRLGAEKAAALALNPNPNSSSNKSIGRPAKGWARDGHQQQQQQQQTGPQQARQQQQQQHWQEGQAQKGGKNNSQVPYGANTNTNEWYVDLPPPPITPGWVPELTPTRRGDDLFLNVQ</sequence>
<feature type="compositionally biased region" description="Acidic residues" evidence="1">
    <location>
        <begin position="637"/>
        <end position="646"/>
    </location>
</feature>
<feature type="region of interest" description="Disordered" evidence="1">
    <location>
        <begin position="586"/>
        <end position="668"/>
    </location>
</feature>
<evidence type="ECO:0000313" key="4">
    <source>
        <dbReference type="Proteomes" id="UP000001805"/>
    </source>
</evidence>
<reference evidence="3" key="2">
    <citation type="submission" date="2013-04" db="EMBL/GenBank/DDBJ databases">
        <title>The Genome Sequence of Neurospora crassa strain OR74A.</title>
        <authorList>
            <consortium name="The Broad Institute Genome Sequencing Platform"/>
            <person name="Galagan J."/>
            <person name="Henn M.R."/>
            <person name="Hood H."/>
            <person name="Radford A."/>
            <person name="Collins R.A."/>
            <person name="Walker B."/>
            <person name="Young S.K."/>
            <person name="Zeng Q."/>
            <person name="Gargeya S."/>
            <person name="Fitzgerald M."/>
            <person name="Haas B."/>
            <person name="Abouelleil A."/>
            <person name="Allen A.W."/>
            <person name="Alvarado L."/>
            <person name="Arachchi H.M."/>
            <person name="Berlin A."/>
            <person name="Chapman S.B."/>
            <person name="Chen Z."/>
            <person name="Gainer-Dewar J."/>
            <person name="Gnerre S."/>
            <person name="Goldberg J."/>
            <person name="Griggs A."/>
            <person name="Gujja S."/>
            <person name="Hansen M."/>
            <person name="Howarth C."/>
            <person name="Imamovic A."/>
            <person name="Ireland A."/>
            <person name="Larimer J.B."/>
            <person name="McCowan C."/>
            <person name="Murphy C."/>
            <person name="Pearson M.D."/>
            <person name="Poon T.W."/>
            <person name="Priest M."/>
            <person name="Roberts A."/>
            <person name="Saif S."/>
            <person name="Shea T.D."/>
            <person name="Sisk P."/>
            <person name="Shea T."/>
            <person name="Sykes S."/>
            <person name="Zucker J."/>
            <person name="Kodira C."/>
            <person name="Bowman B."/>
            <person name="Colot H."/>
            <person name="Ebbole D."/>
            <person name="Rasmussen C."/>
            <person name="Baker C."/>
            <person name="Kalkman E."/>
            <person name="Chen C.-H."/>
            <person name="Shi M."/>
            <person name="Mathur R."/>
            <person name="Lambreghts R."/>
            <person name="Collopy P."/>
            <person name="Mehra A."/>
            <person name="Schweredtfeger C."/>
            <person name="Hong C."/>
            <person name="Belden W."/>
            <person name="Glass N.L."/>
            <person name="Borkovich K."/>
            <person name="Dunlap J."/>
            <person name="Lander E."/>
            <person name="Wortman J."/>
            <person name="Nusbaum C."/>
            <person name="Sachs M."/>
            <person name="Birren B."/>
        </authorList>
    </citation>
    <scope>NUCLEOTIDE SEQUENCE</scope>
    <source>
        <strain evidence="3">OR74A</strain>
    </source>
</reference>
<feature type="compositionally biased region" description="Polar residues" evidence="1">
    <location>
        <begin position="990"/>
        <end position="1006"/>
    </location>
</feature>
<dbReference type="VEuPathDB" id="FungiDB:NCU01158"/>
<feature type="compositionally biased region" description="Low complexity" evidence="1">
    <location>
        <begin position="932"/>
        <end position="945"/>
    </location>
</feature>
<feature type="compositionally biased region" description="Polar residues" evidence="1">
    <location>
        <begin position="770"/>
        <end position="781"/>
    </location>
</feature>
<dbReference type="EMBL" id="CM002240">
    <property type="protein sequence ID" value="ESA42510.1"/>
    <property type="molecule type" value="Genomic_DNA"/>
</dbReference>
<feature type="signal peptide" evidence="2">
    <location>
        <begin position="1"/>
        <end position="27"/>
    </location>
</feature>
<keyword evidence="2" id="KW-0732">Signal</keyword>
<feature type="compositionally biased region" description="Low complexity" evidence="1">
    <location>
        <begin position="879"/>
        <end position="890"/>
    </location>
</feature>
<evidence type="ECO:0000313" key="3">
    <source>
        <dbReference type="EMBL" id="ESA42510.1"/>
    </source>
</evidence>